<dbReference type="KEGG" id="vg:64766810"/>
<proteinExistence type="predicted"/>
<dbReference type="GeneID" id="64766810"/>
<evidence type="ECO:0000313" key="2">
    <source>
        <dbReference type="Proteomes" id="UP000423065"/>
    </source>
</evidence>
<sequence length="101" mass="11435">MTEAHRFTVRRQDGINPPPNTPCAVCGLTRAAHDDPNNGPLNVRDAYRELQVARTLARILYQLDAAPGSAEWDYALEPVRDTYLRRARAVVRHPEIKVDFP</sequence>
<evidence type="ECO:0000313" key="1">
    <source>
        <dbReference type="EMBL" id="QGJ94963.1"/>
    </source>
</evidence>
<dbReference type="EMBL" id="MN586040">
    <property type="protein sequence ID" value="QGJ94963.1"/>
    <property type="molecule type" value="Genomic_DNA"/>
</dbReference>
<reference evidence="1 2" key="1">
    <citation type="submission" date="2019-10" db="EMBL/GenBank/DDBJ databases">
        <authorList>
            <person name="Garlena R.A."/>
            <person name="Russell D.A."/>
            <person name="Pope W.H."/>
            <person name="Jacobs-Sera D."/>
            <person name="Hatfull G.F."/>
        </authorList>
    </citation>
    <scope>NUCLEOTIDE SEQUENCE [LARGE SCALE GENOMIC DNA]</scope>
</reference>
<name>A0A649VTS6_9CAUD</name>
<dbReference type="RefSeq" id="YP_010059577.1">
    <property type="nucleotide sequence ID" value="NC_054726.1"/>
</dbReference>
<accession>A0A649VTS6</accession>
<organism evidence="1 2">
    <name type="scientific">Gordonia phage Stormageddon</name>
    <dbReference type="NCBI Taxonomy" id="2656541"/>
    <lineage>
        <taxon>Viruses</taxon>
        <taxon>Duplodnaviria</taxon>
        <taxon>Heunggongvirae</taxon>
        <taxon>Uroviricota</taxon>
        <taxon>Caudoviricetes</taxon>
        <taxon>Stormageddonvirus</taxon>
        <taxon>Stormageddonvirus Stormageddon</taxon>
    </lineage>
</organism>
<dbReference type="Proteomes" id="UP000423065">
    <property type="component" value="Segment"/>
</dbReference>
<protein>
    <submittedName>
        <fullName evidence="1">Uncharacterized protein</fullName>
    </submittedName>
</protein>
<gene>
    <name evidence="1" type="primary">102</name>
    <name evidence="1" type="ORF">SEA_STORMAGEDDON_102</name>
</gene>
<keyword evidence="2" id="KW-1185">Reference proteome</keyword>